<dbReference type="KEGG" id="aant:HUK68_03405"/>
<evidence type="ECO:0000313" key="2">
    <source>
        <dbReference type="Proteomes" id="UP000509579"/>
    </source>
</evidence>
<keyword evidence="2" id="KW-1185">Reference proteome</keyword>
<reference evidence="1 2" key="1">
    <citation type="submission" date="2020-06" db="EMBL/GenBank/DDBJ databases">
        <title>Acidovorax antarctica sp. nov., isolated from Corinth ice sheet soil, Antarctic Fields Peninsula.</title>
        <authorList>
            <person name="Xu Q."/>
            <person name="Peng F."/>
        </authorList>
    </citation>
    <scope>NUCLEOTIDE SEQUENCE [LARGE SCALE GENOMIC DNA]</scope>
    <source>
        <strain evidence="1 2">16-35-5</strain>
    </source>
</reference>
<sequence>MATRNNIARVAVKAKPCQKQAVSIVPPTWQQTILMALAFAQDSLERLSSAIATDKDWGDSDVEADVCLSMDLVLERIKEMRANPPAEVALFEREWYESASIVNLCVRVFSRTDTYYFRCLESVKKLFEVFADAVVFVDREGRCGT</sequence>
<protein>
    <submittedName>
        <fullName evidence="1">Uncharacterized protein</fullName>
    </submittedName>
</protein>
<organism evidence="1 2">
    <name type="scientific">Comamonas antarctica</name>
    <dbReference type="NCBI Taxonomy" id="2743470"/>
    <lineage>
        <taxon>Bacteria</taxon>
        <taxon>Pseudomonadati</taxon>
        <taxon>Pseudomonadota</taxon>
        <taxon>Betaproteobacteria</taxon>
        <taxon>Burkholderiales</taxon>
        <taxon>Comamonadaceae</taxon>
        <taxon>Comamonas</taxon>
    </lineage>
</organism>
<gene>
    <name evidence="1" type="ORF">HUK68_03405</name>
</gene>
<dbReference type="Proteomes" id="UP000509579">
    <property type="component" value="Chromosome"/>
</dbReference>
<proteinExistence type="predicted"/>
<dbReference type="AlphaFoldDB" id="A0A6N1X2Q4"/>
<evidence type="ECO:0000313" key="1">
    <source>
        <dbReference type="EMBL" id="QKV52025.1"/>
    </source>
</evidence>
<dbReference type="RefSeq" id="WP_175502927.1">
    <property type="nucleotide sequence ID" value="NZ_CP054840.1"/>
</dbReference>
<accession>A0A6N1X2Q4</accession>
<name>A0A6N1X2Q4_9BURK</name>
<dbReference type="EMBL" id="CP054840">
    <property type="protein sequence ID" value="QKV52025.1"/>
    <property type="molecule type" value="Genomic_DNA"/>
</dbReference>